<dbReference type="PANTHER" id="PTHR43591:SF24">
    <property type="entry name" value="2-METHOXY-6-POLYPRENYL-1,4-BENZOQUINOL METHYLASE, MITOCHONDRIAL"/>
    <property type="match status" value="1"/>
</dbReference>
<evidence type="ECO:0000313" key="3">
    <source>
        <dbReference type="Proteomes" id="UP001299235"/>
    </source>
</evidence>
<dbReference type="SUPFAM" id="SSF53335">
    <property type="entry name" value="S-adenosyl-L-methionine-dependent methyltransferases"/>
    <property type="match status" value="1"/>
</dbReference>
<gene>
    <name evidence="2" type="ORF">LKD42_13730</name>
</gene>
<dbReference type="Proteomes" id="UP001299235">
    <property type="component" value="Unassembled WGS sequence"/>
</dbReference>
<dbReference type="PANTHER" id="PTHR43591">
    <property type="entry name" value="METHYLTRANSFERASE"/>
    <property type="match status" value="1"/>
</dbReference>
<protein>
    <submittedName>
        <fullName evidence="2">Class I SAM-dependent methyltransferase</fullName>
    </submittedName>
</protein>
<dbReference type="Gene3D" id="3.40.50.150">
    <property type="entry name" value="Vaccinia Virus protein VP39"/>
    <property type="match status" value="1"/>
</dbReference>
<dbReference type="EMBL" id="JAJEQE010000067">
    <property type="protein sequence ID" value="MCC2150286.1"/>
    <property type="molecule type" value="Genomic_DNA"/>
</dbReference>
<dbReference type="CDD" id="cd02440">
    <property type="entry name" value="AdoMet_MTases"/>
    <property type="match status" value="1"/>
</dbReference>
<keyword evidence="2" id="KW-0489">Methyltransferase</keyword>
<proteinExistence type="predicted"/>
<evidence type="ECO:0000313" key="2">
    <source>
        <dbReference type="EMBL" id="MCC2150286.1"/>
    </source>
</evidence>
<comment type="caution">
    <text evidence="2">The sequence shown here is derived from an EMBL/GenBank/DDBJ whole genome shotgun (WGS) entry which is preliminary data.</text>
</comment>
<keyword evidence="2" id="KW-0808">Transferase</keyword>
<keyword evidence="3" id="KW-1185">Reference proteome</keyword>
<name>A0ABS8EYJ4_9FIRM</name>
<dbReference type="GO" id="GO:0032259">
    <property type="term" value="P:methylation"/>
    <property type="evidence" value="ECO:0007669"/>
    <property type="project" value="UniProtKB-KW"/>
</dbReference>
<feature type="domain" description="Methyltransferase type 11" evidence="1">
    <location>
        <begin position="57"/>
        <end position="151"/>
    </location>
</feature>
<dbReference type="InterPro" id="IPR029063">
    <property type="entry name" value="SAM-dependent_MTases_sf"/>
</dbReference>
<reference evidence="2 3" key="1">
    <citation type="submission" date="2021-10" db="EMBL/GenBank/DDBJ databases">
        <title>Anaerobic single-cell dispensing facilitates the cultivation of human gut bacteria.</title>
        <authorList>
            <person name="Afrizal A."/>
        </authorList>
    </citation>
    <scope>NUCLEOTIDE SEQUENCE [LARGE SCALE GENOMIC DNA]</scope>
    <source>
        <strain evidence="2 3">CLA-AA-H246</strain>
    </source>
</reference>
<dbReference type="GO" id="GO:0008168">
    <property type="term" value="F:methyltransferase activity"/>
    <property type="evidence" value="ECO:0007669"/>
    <property type="project" value="UniProtKB-KW"/>
</dbReference>
<dbReference type="Pfam" id="PF08241">
    <property type="entry name" value="Methyltransf_11"/>
    <property type="match status" value="1"/>
</dbReference>
<evidence type="ECO:0000259" key="1">
    <source>
        <dbReference type="Pfam" id="PF08241"/>
    </source>
</evidence>
<organism evidence="2 3">
    <name type="scientific">Hominisplanchenecus faecis</name>
    <dbReference type="NCBI Taxonomy" id="2885351"/>
    <lineage>
        <taxon>Bacteria</taxon>
        <taxon>Bacillati</taxon>
        <taxon>Bacillota</taxon>
        <taxon>Clostridia</taxon>
        <taxon>Lachnospirales</taxon>
        <taxon>Lachnospiraceae</taxon>
        <taxon>Hominisplanchenecus</taxon>
    </lineage>
</organism>
<accession>A0ABS8EYJ4</accession>
<dbReference type="InterPro" id="IPR013216">
    <property type="entry name" value="Methyltransf_11"/>
</dbReference>
<sequence>MNISNMNNIESRVQSYWTKRAHNFNIVRKNELNSSISERWREEIVHFLPEGKVLQILDVGTGTGYFAILLSQIGHQVTGIDLTDAMLKEARDNAALYQVHPTFQQMDAQKLAFLDQSFDVVISRNLTWTLPDPESAYREWMRVLKKGGILLNFDADYASNVRNQNTSASHISDTEVYGHCGVTPELEQENASITLSMPMSRKQRPYWDQEFLENIGFSRSGYDLSVGQNILKEHDLKDAPMFLVWGVR</sequence>